<dbReference type="SUPFAM" id="SSF52540">
    <property type="entry name" value="P-loop containing nucleoside triphosphate hydrolases"/>
    <property type="match status" value="2"/>
</dbReference>
<dbReference type="SMART" id="SM00382">
    <property type="entry name" value="AAA"/>
    <property type="match status" value="1"/>
</dbReference>
<dbReference type="InterPro" id="IPR044876">
    <property type="entry name" value="HRDC_dom_sf"/>
</dbReference>
<dbReference type="SUPFAM" id="SSF47819">
    <property type="entry name" value="HRDC-like"/>
    <property type="match status" value="1"/>
</dbReference>
<dbReference type="Pfam" id="PF13538">
    <property type="entry name" value="UvrD_C_2"/>
    <property type="match status" value="1"/>
</dbReference>
<dbReference type="InterPro" id="IPR002121">
    <property type="entry name" value="HRDC_dom"/>
</dbReference>
<dbReference type="PANTHER" id="PTHR47642">
    <property type="entry name" value="ATP-DEPENDENT DNA HELICASE"/>
    <property type="match status" value="1"/>
</dbReference>
<evidence type="ECO:0000313" key="3">
    <source>
        <dbReference type="Proteomes" id="UP000321907"/>
    </source>
</evidence>
<accession>A0A5C7FYT2</accession>
<reference evidence="2 3" key="1">
    <citation type="submission" date="2019-08" db="EMBL/GenBank/DDBJ databases">
        <title>Lewinella sp. strain SSH13 Genome sequencing and assembly.</title>
        <authorList>
            <person name="Kim I."/>
        </authorList>
    </citation>
    <scope>NUCLEOTIDE SEQUENCE [LARGE SCALE GENOMIC DNA]</scope>
    <source>
        <strain evidence="2 3">SSH13</strain>
    </source>
</reference>
<dbReference type="PANTHER" id="PTHR47642:SF5">
    <property type="entry name" value="ATP-DEPENDENT DNA HELICASE"/>
    <property type="match status" value="1"/>
</dbReference>
<sequence>MQSNPELELAYKYIAQTNRHLFLTGKAGTGKTTFLHKVRSEIPKRMAVVAPTGVAAINAKGVTIHSLFQLPFGTLMPERMKTEVRTRRFSAKKRDLIRGLDLLIIDEISMVRADMLDAIDAVLRYVRRSEEPFGGLQLLMIGDLHQLPPVVKDEDWRDMREVYKTSYFFASLALRKARAQVIQLKHIYRQQDDVFIGLLNKVRNNKMDQQVLDQLNSRYVENFSPDKEEGYITLSSHNNTARKINQEKLKELDAKPRKFKAVVEGDFPASMFPNEEELTFKVGAQVMFNKNDTGEVREYFNGKIGTISAINGDEITVRCPGQGAIIVEPVKWENRKYSLNKDKEVEEDVVGTYEQHPLRLAWAITIHKSQGLTFDKVVIDAGAAFAHGQVYVALSRCRTFEGIVLRTRIGDASVKTDAIVSSYSAHAEKNQPTEETLRADRRRFEIDCLKELFTFKEADYAANQLHRALFEHERAIQGDAHGEFWKMKEDLQTKAIKVGHGFIGHIERYGKADELPSKNPELTDRLKKAGGYFTKFLAEDFLPAMAMFGVMTDNKSVKMQVEERSHELIRQLFKKLKGFATLENGFDPKAYLTARANAEIDFEKDQKKSAAQPEKKKVILPKDLAHPELYQRLADWRQAVSEEREVPAYNIAHNRTLLEIAALLPTEKKSMLRINGIGPKRFEEFGLALIEIVREYLDKRDEAETDLFSVAKADTRKVTLDLFREGKTVEEIAKLRDLVRSTITTHLTHWVKQGELPLAELVDQETVDAILPYMKEHPELSLSDFRNHFKGAYDYDVLKLVRTQV</sequence>
<evidence type="ECO:0000259" key="1">
    <source>
        <dbReference type="PROSITE" id="PS50967"/>
    </source>
</evidence>
<dbReference type="RefSeq" id="WP_147928817.1">
    <property type="nucleotide sequence ID" value="NZ_VOXD01000001.1"/>
</dbReference>
<dbReference type="Gene3D" id="3.40.50.300">
    <property type="entry name" value="P-loop containing nucleotide triphosphate hydrolases"/>
    <property type="match status" value="2"/>
</dbReference>
<evidence type="ECO:0000313" key="2">
    <source>
        <dbReference type="EMBL" id="TXF91776.1"/>
    </source>
</evidence>
<dbReference type="Gene3D" id="1.10.10.1390">
    <property type="entry name" value="ATP-dependent DNA helicase RecQ"/>
    <property type="match status" value="1"/>
</dbReference>
<dbReference type="Pfam" id="PF00570">
    <property type="entry name" value="HRDC"/>
    <property type="match status" value="1"/>
</dbReference>
<dbReference type="GO" id="GO:0000723">
    <property type="term" value="P:telomere maintenance"/>
    <property type="evidence" value="ECO:0007669"/>
    <property type="project" value="InterPro"/>
</dbReference>
<dbReference type="EMBL" id="VOXD01000001">
    <property type="protein sequence ID" value="TXF91776.1"/>
    <property type="molecule type" value="Genomic_DNA"/>
</dbReference>
<dbReference type="Gene3D" id="1.10.150.80">
    <property type="entry name" value="HRDC domain"/>
    <property type="match status" value="1"/>
</dbReference>
<dbReference type="InterPro" id="IPR051055">
    <property type="entry name" value="PIF1_helicase"/>
</dbReference>
<comment type="caution">
    <text evidence="2">The sequence shown here is derived from an EMBL/GenBank/DDBJ whole genome shotgun (WGS) entry which is preliminary data.</text>
</comment>
<dbReference type="AlphaFoldDB" id="A0A5C7FYT2"/>
<name>A0A5C7FYT2_9BACT</name>
<dbReference type="InterPro" id="IPR003593">
    <property type="entry name" value="AAA+_ATPase"/>
</dbReference>
<dbReference type="FunFam" id="3.40.50.300:FF:001498">
    <property type="entry name" value="ATP-dependent DNA helicase"/>
    <property type="match status" value="1"/>
</dbReference>
<dbReference type="Proteomes" id="UP000321907">
    <property type="component" value="Unassembled WGS sequence"/>
</dbReference>
<dbReference type="CDD" id="cd18809">
    <property type="entry name" value="SF1_C_RecD"/>
    <property type="match status" value="1"/>
</dbReference>
<dbReference type="GO" id="GO:0003678">
    <property type="term" value="F:DNA helicase activity"/>
    <property type="evidence" value="ECO:0007669"/>
    <property type="project" value="InterPro"/>
</dbReference>
<dbReference type="Pfam" id="PF14493">
    <property type="entry name" value="HTH_40"/>
    <property type="match status" value="1"/>
</dbReference>
<dbReference type="OrthoDB" id="9763659at2"/>
<dbReference type="GO" id="GO:0006281">
    <property type="term" value="P:DNA repair"/>
    <property type="evidence" value="ECO:0007669"/>
    <property type="project" value="InterPro"/>
</dbReference>
<dbReference type="Gene3D" id="2.30.30.940">
    <property type="match status" value="1"/>
</dbReference>
<dbReference type="SMART" id="SM00341">
    <property type="entry name" value="HRDC"/>
    <property type="match status" value="1"/>
</dbReference>
<dbReference type="InterPro" id="IPR027417">
    <property type="entry name" value="P-loop_NTPase"/>
</dbReference>
<dbReference type="Pfam" id="PF05970">
    <property type="entry name" value="PIF1"/>
    <property type="match status" value="1"/>
</dbReference>
<keyword evidence="3" id="KW-1185">Reference proteome</keyword>
<dbReference type="InterPro" id="IPR029491">
    <property type="entry name" value="Helicase_HTH"/>
</dbReference>
<feature type="domain" description="HRDC" evidence="1">
    <location>
        <begin position="623"/>
        <end position="703"/>
    </location>
</feature>
<organism evidence="2 3">
    <name type="scientific">Neolewinella aurantiaca</name>
    <dbReference type="NCBI Taxonomy" id="2602767"/>
    <lineage>
        <taxon>Bacteria</taxon>
        <taxon>Pseudomonadati</taxon>
        <taxon>Bacteroidota</taxon>
        <taxon>Saprospiria</taxon>
        <taxon>Saprospirales</taxon>
        <taxon>Lewinellaceae</taxon>
        <taxon>Neolewinella</taxon>
    </lineage>
</organism>
<proteinExistence type="predicted"/>
<dbReference type="GO" id="GO:0003676">
    <property type="term" value="F:nucleic acid binding"/>
    <property type="evidence" value="ECO:0007669"/>
    <property type="project" value="InterPro"/>
</dbReference>
<dbReference type="PROSITE" id="PS50967">
    <property type="entry name" value="HRDC"/>
    <property type="match status" value="1"/>
</dbReference>
<dbReference type="InterPro" id="IPR027785">
    <property type="entry name" value="UvrD-like_helicase_C"/>
</dbReference>
<dbReference type="InterPro" id="IPR010285">
    <property type="entry name" value="DNA_helicase_pif1-like_DEAD"/>
</dbReference>
<dbReference type="InterPro" id="IPR010997">
    <property type="entry name" value="HRDC-like_sf"/>
</dbReference>
<gene>
    <name evidence="2" type="ORF">FUA23_00905</name>
</gene>
<dbReference type="GO" id="GO:0000166">
    <property type="term" value="F:nucleotide binding"/>
    <property type="evidence" value="ECO:0007669"/>
    <property type="project" value="InterPro"/>
</dbReference>
<protein>
    <submittedName>
        <fullName evidence="2">AAA family ATPase</fullName>
    </submittedName>
</protein>